<dbReference type="InterPro" id="IPR054129">
    <property type="entry name" value="DesT_TetR_C"/>
</dbReference>
<protein>
    <submittedName>
        <fullName evidence="6">Transcriptional regulator, TetR family</fullName>
    </submittedName>
</protein>
<dbReference type="RefSeq" id="WP_253890602.1">
    <property type="nucleotide sequence ID" value="NZ_BAAAVB010000003.1"/>
</dbReference>
<accession>A0ABT1ILI1</accession>
<dbReference type="PANTHER" id="PTHR30055">
    <property type="entry name" value="HTH-TYPE TRANSCRIPTIONAL REGULATOR RUTR"/>
    <property type="match status" value="1"/>
</dbReference>
<dbReference type="Pfam" id="PF21943">
    <property type="entry name" value="TetR_C_46"/>
    <property type="match status" value="1"/>
</dbReference>
<evidence type="ECO:0000259" key="5">
    <source>
        <dbReference type="PROSITE" id="PS50977"/>
    </source>
</evidence>
<evidence type="ECO:0000256" key="4">
    <source>
        <dbReference type="PROSITE-ProRule" id="PRU00335"/>
    </source>
</evidence>
<dbReference type="PRINTS" id="PR00455">
    <property type="entry name" value="HTHTETR"/>
</dbReference>
<evidence type="ECO:0000313" key="6">
    <source>
        <dbReference type="EMBL" id="MCP2273409.1"/>
    </source>
</evidence>
<dbReference type="Proteomes" id="UP001205185">
    <property type="component" value="Unassembled WGS sequence"/>
</dbReference>
<evidence type="ECO:0000256" key="2">
    <source>
        <dbReference type="ARBA" id="ARBA00023125"/>
    </source>
</evidence>
<dbReference type="Gene3D" id="1.10.357.10">
    <property type="entry name" value="Tetracycline Repressor, domain 2"/>
    <property type="match status" value="1"/>
</dbReference>
<dbReference type="InterPro" id="IPR036271">
    <property type="entry name" value="Tet_transcr_reg_TetR-rel_C_sf"/>
</dbReference>
<evidence type="ECO:0000256" key="3">
    <source>
        <dbReference type="ARBA" id="ARBA00023163"/>
    </source>
</evidence>
<dbReference type="Pfam" id="PF00440">
    <property type="entry name" value="TetR_N"/>
    <property type="match status" value="1"/>
</dbReference>
<evidence type="ECO:0000313" key="7">
    <source>
        <dbReference type="Proteomes" id="UP001205185"/>
    </source>
</evidence>
<proteinExistence type="predicted"/>
<comment type="caution">
    <text evidence="6">The sequence shown here is derived from an EMBL/GenBank/DDBJ whole genome shotgun (WGS) entry which is preliminary data.</text>
</comment>
<keyword evidence="2 4" id="KW-0238">DNA-binding</keyword>
<dbReference type="InterPro" id="IPR050109">
    <property type="entry name" value="HTH-type_TetR-like_transc_reg"/>
</dbReference>
<dbReference type="InterPro" id="IPR001647">
    <property type="entry name" value="HTH_TetR"/>
</dbReference>
<name>A0ABT1ILI1_9PSEU</name>
<dbReference type="PROSITE" id="PS50977">
    <property type="entry name" value="HTH_TETR_2"/>
    <property type="match status" value="1"/>
</dbReference>
<feature type="domain" description="HTH tetR-type" evidence="5">
    <location>
        <begin position="19"/>
        <end position="79"/>
    </location>
</feature>
<dbReference type="SUPFAM" id="SSF46689">
    <property type="entry name" value="Homeodomain-like"/>
    <property type="match status" value="1"/>
</dbReference>
<keyword evidence="1" id="KW-0805">Transcription regulation</keyword>
<keyword evidence="3" id="KW-0804">Transcription</keyword>
<dbReference type="PANTHER" id="PTHR30055:SF160">
    <property type="entry name" value="TRANSCRIPTIONAL REGULATORY PROTEIN (PROBABLY ASNC-FAMILY)-RELATED"/>
    <property type="match status" value="1"/>
</dbReference>
<keyword evidence="7" id="KW-1185">Reference proteome</keyword>
<reference evidence="6 7" key="1">
    <citation type="submission" date="2022-06" db="EMBL/GenBank/DDBJ databases">
        <title>Genomic Encyclopedia of Archaeal and Bacterial Type Strains, Phase II (KMG-II): from individual species to whole genera.</title>
        <authorList>
            <person name="Goeker M."/>
        </authorList>
    </citation>
    <scope>NUCLEOTIDE SEQUENCE [LARGE SCALE GENOMIC DNA]</scope>
    <source>
        <strain evidence="6 7">DSM 44255</strain>
    </source>
</reference>
<sequence>MSETVQSNGVGRGARLPRTARRAQLLAAAQDVFAANGYHAAGMDEIAERAGVSKPVLYQHFPGKLELYMALLDKHVDELVRRVSEAMDATTDNKARVRNAVGAYFDFVDGESQAFRLVFESDLRGEPLVQDAIERATSASVDAIAATITADASLDSSRARLLAVGLVGASQVAARAWLADNRALPKEEAINLISNLAWRGIGGGFPFHPHD</sequence>
<organism evidence="6 7">
    <name type="scientific">Actinokineospora diospyrosa</name>
    <dbReference type="NCBI Taxonomy" id="103728"/>
    <lineage>
        <taxon>Bacteria</taxon>
        <taxon>Bacillati</taxon>
        <taxon>Actinomycetota</taxon>
        <taxon>Actinomycetes</taxon>
        <taxon>Pseudonocardiales</taxon>
        <taxon>Pseudonocardiaceae</taxon>
        <taxon>Actinokineospora</taxon>
    </lineage>
</organism>
<feature type="DNA-binding region" description="H-T-H motif" evidence="4">
    <location>
        <begin position="42"/>
        <end position="61"/>
    </location>
</feature>
<dbReference type="SUPFAM" id="SSF48498">
    <property type="entry name" value="Tetracyclin repressor-like, C-terminal domain"/>
    <property type="match status" value="1"/>
</dbReference>
<gene>
    <name evidence="6" type="ORF">LV75_005938</name>
</gene>
<dbReference type="EMBL" id="JAMTCO010000016">
    <property type="protein sequence ID" value="MCP2273409.1"/>
    <property type="molecule type" value="Genomic_DNA"/>
</dbReference>
<dbReference type="InterPro" id="IPR009057">
    <property type="entry name" value="Homeodomain-like_sf"/>
</dbReference>
<evidence type="ECO:0000256" key="1">
    <source>
        <dbReference type="ARBA" id="ARBA00023015"/>
    </source>
</evidence>